<keyword evidence="6 8" id="KW-0472">Membrane</keyword>
<name>A0A067NLY1_PLEO1</name>
<comment type="similarity">
    <text evidence="2">Belongs to the TMEM208 family.</text>
</comment>
<evidence type="ECO:0000256" key="7">
    <source>
        <dbReference type="SAM" id="MobiDB-lite"/>
    </source>
</evidence>
<feature type="transmembrane region" description="Helical" evidence="8">
    <location>
        <begin position="50"/>
        <end position="68"/>
    </location>
</feature>
<dbReference type="EMBL" id="KL198007">
    <property type="protein sequence ID" value="KDQ29093.1"/>
    <property type="molecule type" value="Genomic_DNA"/>
</dbReference>
<reference evidence="10" key="1">
    <citation type="journal article" date="2014" name="Proc. Natl. Acad. Sci. U.S.A.">
        <title>Extensive sampling of basidiomycete genomes demonstrates inadequacy of the white-rot/brown-rot paradigm for wood decay fungi.</title>
        <authorList>
            <person name="Riley R."/>
            <person name="Salamov A.A."/>
            <person name="Brown D.W."/>
            <person name="Nagy L.G."/>
            <person name="Floudas D."/>
            <person name="Held B.W."/>
            <person name="Levasseur A."/>
            <person name="Lombard V."/>
            <person name="Morin E."/>
            <person name="Otillar R."/>
            <person name="Lindquist E.A."/>
            <person name="Sun H."/>
            <person name="LaButti K.M."/>
            <person name="Schmutz J."/>
            <person name="Jabbour D."/>
            <person name="Luo H."/>
            <person name="Baker S.E."/>
            <person name="Pisabarro A.G."/>
            <person name="Walton J.D."/>
            <person name="Blanchette R.A."/>
            <person name="Henrissat B."/>
            <person name="Martin F."/>
            <person name="Cullen D."/>
            <person name="Hibbett D.S."/>
            <person name="Grigoriev I.V."/>
        </authorList>
    </citation>
    <scope>NUCLEOTIDE SEQUENCE [LARGE SCALE GENOMIC DNA]</scope>
    <source>
        <strain evidence="10">PC15</strain>
    </source>
</reference>
<evidence type="ECO:0000256" key="4">
    <source>
        <dbReference type="ARBA" id="ARBA00022824"/>
    </source>
</evidence>
<evidence type="ECO:0000256" key="1">
    <source>
        <dbReference type="ARBA" id="ARBA00004477"/>
    </source>
</evidence>
<dbReference type="HOGENOM" id="CLU_094308_2_1_1"/>
<evidence type="ECO:0000313" key="10">
    <source>
        <dbReference type="Proteomes" id="UP000027073"/>
    </source>
</evidence>
<dbReference type="GO" id="GO:0005773">
    <property type="term" value="C:vacuole"/>
    <property type="evidence" value="ECO:0007669"/>
    <property type="project" value="GOC"/>
</dbReference>
<evidence type="ECO:0008006" key="11">
    <source>
        <dbReference type="Google" id="ProtNLM"/>
    </source>
</evidence>
<dbReference type="AlphaFoldDB" id="A0A067NLY1"/>
<dbReference type="InParanoid" id="A0A067NLY1"/>
<dbReference type="GO" id="GO:0005789">
    <property type="term" value="C:endoplasmic reticulum membrane"/>
    <property type="evidence" value="ECO:0007669"/>
    <property type="project" value="UniProtKB-SubCell"/>
</dbReference>
<dbReference type="GO" id="GO:0006624">
    <property type="term" value="P:vacuolar protein processing"/>
    <property type="evidence" value="ECO:0007669"/>
    <property type="project" value="TreeGrafter"/>
</dbReference>
<keyword evidence="4" id="KW-0256">Endoplasmic reticulum</keyword>
<evidence type="ECO:0000256" key="8">
    <source>
        <dbReference type="SAM" id="Phobius"/>
    </source>
</evidence>
<evidence type="ECO:0000256" key="3">
    <source>
        <dbReference type="ARBA" id="ARBA00022692"/>
    </source>
</evidence>
<accession>A0A067NLY1</accession>
<dbReference type="Proteomes" id="UP000027073">
    <property type="component" value="Unassembled WGS sequence"/>
</dbReference>
<sequence>MANASAKRIAGQNDATIKTLRLGMILPTILSLLLRLIFRRSSLPPSKSSLALYIATFMPSFFLSNYLVRIGSPRRDPTTGTLMTYGEDLSQQGITEWCFDIIYITWACQIGSGAFGEWVWWFYLVIPLYAVYKLWSSLISPMLLGRGAAPASAEDTPTESVSKRQDKLRKRQERGDPRVQARSVRK</sequence>
<evidence type="ECO:0000313" key="9">
    <source>
        <dbReference type="EMBL" id="KDQ29093.1"/>
    </source>
</evidence>
<protein>
    <recommendedName>
        <fullName evidence="11">DUF788-domain-containing protein</fullName>
    </recommendedName>
</protein>
<dbReference type="InterPro" id="IPR008506">
    <property type="entry name" value="SND2/TMEM208"/>
</dbReference>
<feature type="region of interest" description="Disordered" evidence="7">
    <location>
        <begin position="148"/>
        <end position="186"/>
    </location>
</feature>
<evidence type="ECO:0000256" key="6">
    <source>
        <dbReference type="ARBA" id="ARBA00023136"/>
    </source>
</evidence>
<proteinExistence type="inferred from homology"/>
<dbReference type="Pfam" id="PF05620">
    <property type="entry name" value="TMEM208_SND2"/>
    <property type="match status" value="1"/>
</dbReference>
<keyword evidence="5 8" id="KW-1133">Transmembrane helix</keyword>
<evidence type="ECO:0000256" key="2">
    <source>
        <dbReference type="ARBA" id="ARBA00009950"/>
    </source>
</evidence>
<dbReference type="PANTHER" id="PTHR13505:SF7">
    <property type="entry name" value="TRANSMEMBRANE PROTEIN 208"/>
    <property type="match status" value="1"/>
</dbReference>
<keyword evidence="3 8" id="KW-0812">Transmembrane</keyword>
<comment type="subcellular location">
    <subcellularLocation>
        <location evidence="1">Endoplasmic reticulum membrane</location>
        <topology evidence="1">Multi-pass membrane protein</topology>
    </subcellularLocation>
</comment>
<dbReference type="PANTHER" id="PTHR13505">
    <property type="entry name" value="TRANSMEMBRANE PROTEIN 208"/>
    <property type="match status" value="1"/>
</dbReference>
<gene>
    <name evidence="9" type="ORF">PLEOSDRAFT_1063849</name>
</gene>
<dbReference type="OrthoDB" id="10012212at2759"/>
<feature type="transmembrane region" description="Helical" evidence="8">
    <location>
        <begin position="118"/>
        <end position="135"/>
    </location>
</feature>
<dbReference type="VEuPathDB" id="FungiDB:PLEOSDRAFT_1063849"/>
<feature type="transmembrane region" description="Helical" evidence="8">
    <location>
        <begin position="20"/>
        <end position="38"/>
    </location>
</feature>
<dbReference type="FunCoup" id="A0A067NLY1">
    <property type="interactions" value="6"/>
</dbReference>
<organism evidence="9 10">
    <name type="scientific">Pleurotus ostreatus (strain PC15)</name>
    <name type="common">Oyster mushroom</name>
    <dbReference type="NCBI Taxonomy" id="1137138"/>
    <lineage>
        <taxon>Eukaryota</taxon>
        <taxon>Fungi</taxon>
        <taxon>Dikarya</taxon>
        <taxon>Basidiomycota</taxon>
        <taxon>Agaricomycotina</taxon>
        <taxon>Agaricomycetes</taxon>
        <taxon>Agaricomycetidae</taxon>
        <taxon>Agaricales</taxon>
        <taxon>Pleurotineae</taxon>
        <taxon>Pleurotaceae</taxon>
        <taxon>Pleurotus</taxon>
    </lineage>
</organism>
<evidence type="ECO:0000256" key="5">
    <source>
        <dbReference type="ARBA" id="ARBA00022989"/>
    </source>
</evidence>
<dbReference type="STRING" id="1137138.A0A067NLY1"/>